<keyword evidence="3 7" id="KW-0812">Transmembrane</keyword>
<keyword evidence="9" id="KW-1185">Reference proteome</keyword>
<keyword evidence="6" id="KW-1015">Disulfide bond</keyword>
<feature type="transmembrane region" description="Helical" evidence="7">
    <location>
        <begin position="12"/>
        <end position="32"/>
    </location>
</feature>
<reference evidence="8" key="4">
    <citation type="submission" date="2025-09" db="UniProtKB">
        <authorList>
            <consortium name="Ensembl"/>
        </authorList>
    </citation>
    <scope>IDENTIFICATION</scope>
</reference>
<sequence length="256" mass="29282">MAQINICLKHIFTVFNIFFMLAGGVAIALALWYQFFMDVRGYNLEGRSTQLFILYVVGCIAMMIALLGAYGAHKESKVALIMFLVFMVIGCLVMLIIGIPAAIIHPQLKGIVEQTFRRFVPLDKSSEDVRNMAEVIQEKFHCCGLFSYKDWENIPDSCVCSQEEEKEGKCQTVENNTFMLQRMSVYTKTCFPTIMDHIQFHYNIMLVVSFTLAVLALLGMILSSIMIHQLYYPNRHTIVVSMMPPKYEELHNTPAY</sequence>
<comment type="similarity">
    <text evidence="2 7">Belongs to the tetraspanin (TM4SF) family.</text>
</comment>
<dbReference type="STRING" id="8154.ENSACLP00000017727"/>
<dbReference type="PIRSF" id="PIRSF002419">
    <property type="entry name" value="Tetraspanin"/>
    <property type="match status" value="1"/>
</dbReference>
<dbReference type="Gene3D" id="1.10.1450.10">
    <property type="entry name" value="Tetraspanin"/>
    <property type="match status" value="1"/>
</dbReference>
<evidence type="ECO:0000256" key="4">
    <source>
        <dbReference type="ARBA" id="ARBA00022989"/>
    </source>
</evidence>
<protein>
    <recommendedName>
        <fullName evidence="7">Tetraspanin</fullName>
    </recommendedName>
</protein>
<feature type="disulfide bond" evidence="6">
    <location>
        <begin position="142"/>
        <end position="170"/>
    </location>
</feature>
<dbReference type="AlphaFoldDB" id="A0A3P8PL38"/>
<dbReference type="GeneTree" id="ENSGT00940000166983"/>
<reference evidence="8 9" key="1">
    <citation type="submission" date="2018-05" db="EMBL/GenBank/DDBJ databases">
        <authorList>
            <person name="Datahose"/>
        </authorList>
    </citation>
    <scope>NUCLEOTIDE SEQUENCE</scope>
</reference>
<dbReference type="GO" id="GO:0005886">
    <property type="term" value="C:plasma membrane"/>
    <property type="evidence" value="ECO:0007669"/>
    <property type="project" value="TreeGrafter"/>
</dbReference>
<reference evidence="8" key="3">
    <citation type="submission" date="2025-08" db="UniProtKB">
        <authorList>
            <consortium name="Ensembl"/>
        </authorList>
    </citation>
    <scope>IDENTIFICATION</scope>
</reference>
<evidence type="ECO:0000256" key="5">
    <source>
        <dbReference type="ARBA" id="ARBA00023136"/>
    </source>
</evidence>
<evidence type="ECO:0000256" key="6">
    <source>
        <dbReference type="PIRSR" id="PIRSR002419-1"/>
    </source>
</evidence>
<feature type="transmembrane region" description="Helical" evidence="7">
    <location>
        <begin position="52"/>
        <end position="72"/>
    </location>
</feature>
<dbReference type="Bgee" id="ENSACLG00000012104">
    <property type="expression patterns" value="Expressed in spleen and 4 other cell types or tissues"/>
</dbReference>
<keyword evidence="5 7" id="KW-0472">Membrane</keyword>
<dbReference type="RefSeq" id="XP_026001999.1">
    <property type="nucleotide sequence ID" value="XM_026146214.1"/>
</dbReference>
<organism evidence="8 9">
    <name type="scientific">Astatotilapia calliptera</name>
    <name type="common">Eastern happy</name>
    <name type="synonym">Chromis callipterus</name>
    <dbReference type="NCBI Taxonomy" id="8154"/>
    <lineage>
        <taxon>Eukaryota</taxon>
        <taxon>Metazoa</taxon>
        <taxon>Chordata</taxon>
        <taxon>Craniata</taxon>
        <taxon>Vertebrata</taxon>
        <taxon>Euteleostomi</taxon>
        <taxon>Actinopterygii</taxon>
        <taxon>Neopterygii</taxon>
        <taxon>Teleostei</taxon>
        <taxon>Neoteleostei</taxon>
        <taxon>Acanthomorphata</taxon>
        <taxon>Ovalentaria</taxon>
        <taxon>Cichlomorphae</taxon>
        <taxon>Cichliformes</taxon>
        <taxon>Cichlidae</taxon>
        <taxon>African cichlids</taxon>
        <taxon>Pseudocrenilabrinae</taxon>
        <taxon>Haplochromini</taxon>
        <taxon>Astatotilapia</taxon>
    </lineage>
</organism>
<dbReference type="Pfam" id="PF00335">
    <property type="entry name" value="Tetraspanin"/>
    <property type="match status" value="1"/>
</dbReference>
<evidence type="ECO:0000313" key="9">
    <source>
        <dbReference type="Proteomes" id="UP000265100"/>
    </source>
</evidence>
<dbReference type="PANTHER" id="PTHR19282">
    <property type="entry name" value="TETRASPANIN"/>
    <property type="match status" value="1"/>
</dbReference>
<dbReference type="PRINTS" id="PR00259">
    <property type="entry name" value="TMFOUR"/>
</dbReference>
<dbReference type="GeneID" id="113008648"/>
<feature type="disulfide bond" evidence="6">
    <location>
        <begin position="143"/>
        <end position="158"/>
    </location>
</feature>
<evidence type="ECO:0000313" key="8">
    <source>
        <dbReference type="Ensembl" id="ENSACLP00000017727.1"/>
    </source>
</evidence>
<evidence type="ECO:0000256" key="3">
    <source>
        <dbReference type="ARBA" id="ARBA00022692"/>
    </source>
</evidence>
<dbReference type="InterPro" id="IPR008952">
    <property type="entry name" value="Tetraspanin_EC2_sf"/>
</dbReference>
<evidence type="ECO:0000256" key="7">
    <source>
        <dbReference type="RuleBase" id="RU361218"/>
    </source>
</evidence>
<dbReference type="OMA" id="CTIFACL"/>
<accession>A0A3P8PL38</accession>
<proteinExistence type="inferred from homology"/>
<keyword evidence="4 7" id="KW-1133">Transmembrane helix</keyword>
<feature type="transmembrane region" description="Helical" evidence="7">
    <location>
        <begin position="79"/>
        <end position="104"/>
    </location>
</feature>
<dbReference type="InterPro" id="IPR018499">
    <property type="entry name" value="Tetraspanin/Peripherin"/>
</dbReference>
<evidence type="ECO:0000256" key="2">
    <source>
        <dbReference type="ARBA" id="ARBA00006840"/>
    </source>
</evidence>
<name>A0A3P8PL38_ASTCA</name>
<comment type="subcellular location">
    <subcellularLocation>
        <location evidence="1 7">Membrane</location>
        <topology evidence="1 7">Multi-pass membrane protein</topology>
    </subcellularLocation>
</comment>
<dbReference type="Proteomes" id="UP000265100">
    <property type="component" value="Chromosome 17"/>
</dbReference>
<evidence type="ECO:0000256" key="1">
    <source>
        <dbReference type="ARBA" id="ARBA00004141"/>
    </source>
</evidence>
<dbReference type="SUPFAM" id="SSF48652">
    <property type="entry name" value="Tetraspanin"/>
    <property type="match status" value="1"/>
</dbReference>
<dbReference type="InterPro" id="IPR000301">
    <property type="entry name" value="Tetraspanin_animals"/>
</dbReference>
<feature type="transmembrane region" description="Helical" evidence="7">
    <location>
        <begin position="204"/>
        <end position="227"/>
    </location>
</feature>
<dbReference type="GO" id="GO:0022857">
    <property type="term" value="F:transmembrane transporter activity"/>
    <property type="evidence" value="ECO:0007669"/>
    <property type="project" value="InterPro"/>
</dbReference>
<dbReference type="Ensembl" id="ENSACLT00000018148.2">
    <property type="protein sequence ID" value="ENSACLP00000017727.1"/>
    <property type="gene ID" value="ENSACLG00000012104.2"/>
</dbReference>
<reference evidence="9" key="2">
    <citation type="submission" date="2023-03" db="EMBL/GenBank/DDBJ databases">
        <authorList>
            <consortium name="Wellcome Sanger Institute Data Sharing"/>
        </authorList>
    </citation>
    <scope>NUCLEOTIDE SEQUENCE [LARGE SCALE GENOMIC DNA]</scope>
</reference>
<dbReference type="PANTHER" id="PTHR19282:SF544">
    <property type="entry name" value="TETRASPANIN"/>
    <property type="match status" value="1"/>
</dbReference>